<accession>A0A0A7EEI2</accession>
<dbReference type="HOGENOM" id="CLU_1990793_0_0_6"/>
<keyword evidence="2" id="KW-1185">Reference proteome</keyword>
<name>A0A0A7EEI2_9GAMM</name>
<dbReference type="KEGG" id="pseo:OM33_04160"/>
<dbReference type="Proteomes" id="UP000030341">
    <property type="component" value="Chromosome 1"/>
</dbReference>
<dbReference type="RefSeq" id="WP_038639105.1">
    <property type="nucleotide sequence ID" value="NZ_CP009888.1"/>
</dbReference>
<dbReference type="EMBL" id="CP009888">
    <property type="protein sequence ID" value="AIY64432.1"/>
    <property type="molecule type" value="Genomic_DNA"/>
</dbReference>
<gene>
    <name evidence="1" type="ORF">OM33_04160</name>
</gene>
<protein>
    <submittedName>
        <fullName evidence="1">Uncharacterized protein</fullName>
    </submittedName>
</protein>
<dbReference type="OrthoDB" id="6315633at2"/>
<dbReference type="AlphaFoldDB" id="A0A0A7EEI2"/>
<sequence length="125" mass="13968">MEHDNLATESVDIPVFFLAPDAPISEDAEPAFFVSMALTEMVMAEMCQKINDEETHTVFLSDYALLDVNATWQAVVEQVESAQLHLKKGPQLAVMVCTQTGEQFISPWLEFAPEFDLGLDDEDVE</sequence>
<evidence type="ECO:0000313" key="1">
    <source>
        <dbReference type="EMBL" id="AIY64432.1"/>
    </source>
</evidence>
<evidence type="ECO:0000313" key="2">
    <source>
        <dbReference type="Proteomes" id="UP000030341"/>
    </source>
</evidence>
<proteinExistence type="predicted"/>
<organism evidence="1 2">
    <name type="scientific">Pseudoalteromonas piratica</name>
    <dbReference type="NCBI Taxonomy" id="1348114"/>
    <lineage>
        <taxon>Bacteria</taxon>
        <taxon>Pseudomonadati</taxon>
        <taxon>Pseudomonadota</taxon>
        <taxon>Gammaproteobacteria</taxon>
        <taxon>Alteromonadales</taxon>
        <taxon>Pseudoalteromonadaceae</taxon>
        <taxon>Pseudoalteromonas</taxon>
    </lineage>
</organism>
<dbReference type="STRING" id="1348114.OM33_04160"/>
<dbReference type="eggNOG" id="ENOG5033FMP">
    <property type="taxonomic scope" value="Bacteria"/>
</dbReference>
<reference evidence="1 2" key="1">
    <citation type="submission" date="2014-11" db="EMBL/GenBank/DDBJ databases">
        <title>Complete Genome Sequence of Pseudoalteromonas sp. Strain OCN003 Isolated from Kaneohe Bay, Oahu, Hawaii.</title>
        <authorList>
            <person name="Beurmann S."/>
            <person name="Videau P."/>
            <person name="Ushijima B."/>
            <person name="Smith A.M."/>
            <person name="Aeby G.S."/>
            <person name="Callahan S.M."/>
            <person name="Belcaid M."/>
        </authorList>
    </citation>
    <scope>NUCLEOTIDE SEQUENCE [LARGE SCALE GENOMIC DNA]</scope>
    <source>
        <strain evidence="1 2">OCN003</strain>
    </source>
</reference>